<sequence length="265" mass="28751">MKLHASRRGAGPLLVCHPGGPGFDGSELHDLGGLDSTRTLLLVDPRGTGGSEDAETYLLDDYVSDLEELRADLGEERIDLLGFSHGGLVAAAYAIAHPERVRKLVLTVGLAAFTPEMQAEAERVIATFAGEPWYADATAAIAREEAGDYGTPDEAGAMWNAMVPMYFSRWEERFRPLVEVERMNPEPLRQFNATPFDLRPDLGRIEAETLVITGRDDFICGPAAANVLADGIPRSELVIVEHAGHMLHLEQPAAYSGAVEAFLAR</sequence>
<name>A0A166H1V8_9BACT</name>
<dbReference type="PANTHER" id="PTHR43798">
    <property type="entry name" value="MONOACYLGLYCEROL LIPASE"/>
    <property type="match status" value="1"/>
</dbReference>
<keyword evidence="2 4" id="KW-0378">Hydrolase</keyword>
<dbReference type="Gene3D" id="3.40.50.1820">
    <property type="entry name" value="alpha/beta hydrolase"/>
    <property type="match status" value="1"/>
</dbReference>
<evidence type="ECO:0000256" key="2">
    <source>
        <dbReference type="ARBA" id="ARBA00022801"/>
    </source>
</evidence>
<dbReference type="Pfam" id="PF12697">
    <property type="entry name" value="Abhydrolase_6"/>
    <property type="match status" value="1"/>
</dbReference>
<dbReference type="InterPro" id="IPR050266">
    <property type="entry name" value="AB_hydrolase_sf"/>
</dbReference>
<dbReference type="GO" id="GO:0006508">
    <property type="term" value="P:proteolysis"/>
    <property type="evidence" value="ECO:0007669"/>
    <property type="project" value="InterPro"/>
</dbReference>
<evidence type="ECO:0000259" key="3">
    <source>
        <dbReference type="Pfam" id="PF12697"/>
    </source>
</evidence>
<dbReference type="InterPro" id="IPR002410">
    <property type="entry name" value="Peptidase_S33"/>
</dbReference>
<dbReference type="PANTHER" id="PTHR43798:SF33">
    <property type="entry name" value="HYDROLASE, PUTATIVE (AFU_ORTHOLOGUE AFUA_2G14860)-RELATED"/>
    <property type="match status" value="1"/>
</dbReference>
<feature type="domain" description="AB hydrolase-1" evidence="3">
    <location>
        <begin position="14"/>
        <end position="255"/>
    </location>
</feature>
<dbReference type="GO" id="GO:0016020">
    <property type="term" value="C:membrane"/>
    <property type="evidence" value="ECO:0007669"/>
    <property type="project" value="TreeGrafter"/>
</dbReference>
<reference evidence="4" key="1">
    <citation type="submission" date="2016-04" db="EMBL/GenBank/DDBJ databases">
        <title>Exploring the genomic information of specific uncultured soil bacteria through a new metagenomic library-based strategy.</title>
        <authorList>
            <person name="Liu Y."/>
            <person name="Zhang R."/>
        </authorList>
    </citation>
    <scope>NUCLEOTIDE SEQUENCE</scope>
</reference>
<evidence type="ECO:0000313" key="4">
    <source>
        <dbReference type="EMBL" id="ANA07972.1"/>
    </source>
</evidence>
<gene>
    <name evidence="4" type="primary">mhpC</name>
    <name evidence="4" type="ORF">5G12_046</name>
</gene>
<dbReference type="InterPro" id="IPR000073">
    <property type="entry name" value="AB_hydrolase_1"/>
</dbReference>
<accession>A0A166H1V8</accession>
<evidence type="ECO:0000256" key="1">
    <source>
        <dbReference type="ARBA" id="ARBA00010088"/>
    </source>
</evidence>
<dbReference type="PRINTS" id="PR00793">
    <property type="entry name" value="PROAMNOPTASE"/>
</dbReference>
<dbReference type="AlphaFoldDB" id="A0A166H1V8"/>
<dbReference type="SUPFAM" id="SSF53474">
    <property type="entry name" value="alpha/beta-Hydrolases"/>
    <property type="match status" value="1"/>
</dbReference>
<dbReference type="PRINTS" id="PR00111">
    <property type="entry name" value="ABHYDROLASE"/>
</dbReference>
<organism evidence="4">
    <name type="scientific">uncultured bacterium 5G12</name>
    <dbReference type="NCBI Taxonomy" id="1701325"/>
    <lineage>
        <taxon>Bacteria</taxon>
        <taxon>environmental samples</taxon>
    </lineage>
</organism>
<protein>
    <submittedName>
        <fullName evidence="4">Putative hydrolase</fullName>
    </submittedName>
</protein>
<dbReference type="EMBL" id="KT342857">
    <property type="protein sequence ID" value="ANA07972.1"/>
    <property type="molecule type" value="Genomic_DNA"/>
</dbReference>
<dbReference type="GO" id="GO:0008233">
    <property type="term" value="F:peptidase activity"/>
    <property type="evidence" value="ECO:0007669"/>
    <property type="project" value="InterPro"/>
</dbReference>
<proteinExistence type="inferred from homology"/>
<comment type="similarity">
    <text evidence="1">Belongs to the peptidase S33 family.</text>
</comment>
<dbReference type="InterPro" id="IPR029058">
    <property type="entry name" value="AB_hydrolase_fold"/>
</dbReference>